<protein>
    <submittedName>
        <fullName evidence="3">CPBP family intramembrane metalloprotease</fullName>
    </submittedName>
</protein>
<evidence type="ECO:0000256" key="1">
    <source>
        <dbReference type="SAM" id="Phobius"/>
    </source>
</evidence>
<dbReference type="Proteomes" id="UP001500236">
    <property type="component" value="Unassembled WGS sequence"/>
</dbReference>
<dbReference type="EMBL" id="BAAAVT010000007">
    <property type="protein sequence ID" value="GAA3060556.1"/>
    <property type="molecule type" value="Genomic_DNA"/>
</dbReference>
<feature type="domain" description="CAAX prenyl protease 2/Lysostaphin resistance protein A-like" evidence="2">
    <location>
        <begin position="161"/>
        <end position="291"/>
    </location>
</feature>
<gene>
    <name evidence="3" type="ORF">GCM10010529_12720</name>
</gene>
<dbReference type="Pfam" id="PF02517">
    <property type="entry name" value="Rce1-like"/>
    <property type="match status" value="1"/>
</dbReference>
<keyword evidence="1" id="KW-1133">Transmembrane helix</keyword>
<dbReference type="GO" id="GO:0008237">
    <property type="term" value="F:metallopeptidase activity"/>
    <property type="evidence" value="ECO:0007669"/>
    <property type="project" value="UniProtKB-KW"/>
</dbReference>
<keyword evidence="4" id="KW-1185">Reference proteome</keyword>
<keyword evidence="3" id="KW-0378">Hydrolase</keyword>
<feature type="transmembrane region" description="Helical" evidence="1">
    <location>
        <begin position="79"/>
        <end position="101"/>
    </location>
</feature>
<feature type="transmembrane region" description="Helical" evidence="1">
    <location>
        <begin position="258"/>
        <end position="275"/>
    </location>
</feature>
<feature type="transmembrane region" description="Helical" evidence="1">
    <location>
        <begin position="122"/>
        <end position="142"/>
    </location>
</feature>
<feature type="transmembrane region" description="Helical" evidence="1">
    <location>
        <begin position="235"/>
        <end position="252"/>
    </location>
</feature>
<dbReference type="InterPro" id="IPR003675">
    <property type="entry name" value="Rce1/LyrA-like_dom"/>
</dbReference>
<accession>A0ABP6LU47</accession>
<feature type="transmembrane region" description="Helical" evidence="1">
    <location>
        <begin position="287"/>
        <end position="309"/>
    </location>
</feature>
<keyword evidence="3" id="KW-0645">Protease</keyword>
<name>A0ABP6LU47_9MICC</name>
<sequence length="311" mass="33716">MLCWVISPTPPAQPSPGPPARVPSRRFLAWEVVLVLGVSLGRSAVYAILQLAERLAEAPLAEQTATVHSSRSRHELFDLTYQVLDSIFALVPVALVLYLMFLHGVNPFRRFGLDLRRPRRDLALGAGLFLLIGAGTLVVYVGGRTAGVTMEIIPADVTAHWWTTPTLLIAAVRHALVEEVIMVAYLLDRARRIWPGLTPSWVRPESSLQAAPAPAGHRAEPRDAAPAGLPRLGRLWWVVVAAALLRGAYHLYQGFGPGLGNALMGVVFGAVYLRYGRVMPLVIAHFLLDAVAFLAFPLVLRLTGVSALIGG</sequence>
<evidence type="ECO:0000313" key="4">
    <source>
        <dbReference type="Proteomes" id="UP001500236"/>
    </source>
</evidence>
<organism evidence="3 4">
    <name type="scientific">Nesterenkonia aethiopica</name>
    <dbReference type="NCBI Taxonomy" id="269144"/>
    <lineage>
        <taxon>Bacteria</taxon>
        <taxon>Bacillati</taxon>
        <taxon>Actinomycetota</taxon>
        <taxon>Actinomycetes</taxon>
        <taxon>Micrococcales</taxon>
        <taxon>Micrococcaceae</taxon>
        <taxon>Nesterenkonia</taxon>
    </lineage>
</organism>
<keyword evidence="1" id="KW-0472">Membrane</keyword>
<proteinExistence type="predicted"/>
<feature type="transmembrane region" description="Helical" evidence="1">
    <location>
        <begin position="162"/>
        <end position="187"/>
    </location>
</feature>
<keyword evidence="1" id="KW-0812">Transmembrane</keyword>
<comment type="caution">
    <text evidence="3">The sequence shown here is derived from an EMBL/GenBank/DDBJ whole genome shotgun (WGS) entry which is preliminary data.</text>
</comment>
<evidence type="ECO:0000259" key="2">
    <source>
        <dbReference type="Pfam" id="PF02517"/>
    </source>
</evidence>
<reference evidence="4" key="1">
    <citation type="journal article" date="2019" name="Int. J. Syst. Evol. Microbiol.">
        <title>The Global Catalogue of Microorganisms (GCM) 10K type strain sequencing project: providing services to taxonomists for standard genome sequencing and annotation.</title>
        <authorList>
            <consortium name="The Broad Institute Genomics Platform"/>
            <consortium name="The Broad Institute Genome Sequencing Center for Infectious Disease"/>
            <person name="Wu L."/>
            <person name="Ma J."/>
        </authorList>
    </citation>
    <scope>NUCLEOTIDE SEQUENCE [LARGE SCALE GENOMIC DNA]</scope>
    <source>
        <strain evidence="4">JCM 14309</strain>
    </source>
</reference>
<keyword evidence="3" id="KW-0482">Metalloprotease</keyword>
<evidence type="ECO:0000313" key="3">
    <source>
        <dbReference type="EMBL" id="GAA3060556.1"/>
    </source>
</evidence>
<feature type="transmembrane region" description="Helical" evidence="1">
    <location>
        <begin position="27"/>
        <end position="49"/>
    </location>
</feature>